<dbReference type="PRINTS" id="PR00011">
    <property type="entry name" value="EGFLAMININ"/>
</dbReference>
<feature type="non-terminal residue" evidence="8">
    <location>
        <position position="130"/>
    </location>
</feature>
<sequence>IGSTSLQCDTLTGQCPCKAEFGGQDCSRCALGYRDYPDCVACDCDLSGTKVEMCDEGKGLCAVSHPSPRRCSPGYYGDPRGAGGSCEPCRCHPGGSTHGDCDRTTGQCACKAGVTGRLCEECQPRHLLVE</sequence>
<dbReference type="InterPro" id="IPR002049">
    <property type="entry name" value="LE_dom"/>
</dbReference>
<keyword evidence="3 6" id="KW-1015">Disulfide bond</keyword>
<evidence type="ECO:0000256" key="3">
    <source>
        <dbReference type="ARBA" id="ARBA00023157"/>
    </source>
</evidence>
<dbReference type="Gene3D" id="2.10.25.10">
    <property type="entry name" value="Laminin"/>
    <property type="match status" value="1"/>
</dbReference>
<feature type="disulfide bond" evidence="6">
    <location>
        <begin position="89"/>
        <end position="101"/>
    </location>
</feature>
<evidence type="ECO:0000313" key="8">
    <source>
        <dbReference type="EMBL" id="NWI11441.1"/>
    </source>
</evidence>
<evidence type="ECO:0000256" key="4">
    <source>
        <dbReference type="ARBA" id="ARBA00023180"/>
    </source>
</evidence>
<dbReference type="EMBL" id="VWPX01005125">
    <property type="protein sequence ID" value="NWI11441.1"/>
    <property type="molecule type" value="Genomic_DNA"/>
</dbReference>
<proteinExistence type="predicted"/>
<dbReference type="SUPFAM" id="SSF57196">
    <property type="entry name" value="EGF/Laminin"/>
    <property type="match status" value="2"/>
</dbReference>
<keyword evidence="1" id="KW-0732">Signal</keyword>
<comment type="caution">
    <text evidence="6">Lacks conserved residue(s) required for the propagation of feature annotation.</text>
</comment>
<evidence type="ECO:0000256" key="2">
    <source>
        <dbReference type="ARBA" id="ARBA00022737"/>
    </source>
</evidence>
<evidence type="ECO:0000256" key="6">
    <source>
        <dbReference type="PROSITE-ProRule" id="PRU00460"/>
    </source>
</evidence>
<dbReference type="FunFam" id="2.10.25.10:FF:000242">
    <property type="entry name" value="Laminin subunit alpha 1"/>
    <property type="match status" value="1"/>
</dbReference>
<feature type="disulfide bond" evidence="6">
    <location>
        <begin position="17"/>
        <end position="26"/>
    </location>
</feature>
<dbReference type="PANTHER" id="PTHR10574:SF444">
    <property type="entry name" value="BASEMENT MEMBRANE-SPECIFIC HEPARAN SULFATE PROTEOGLYCAN CORE PROTEIN"/>
    <property type="match status" value="1"/>
</dbReference>
<evidence type="ECO:0000256" key="1">
    <source>
        <dbReference type="ARBA" id="ARBA00022729"/>
    </source>
</evidence>
<dbReference type="Proteomes" id="UP000545332">
    <property type="component" value="Unassembled WGS sequence"/>
</dbReference>
<feature type="disulfide bond" evidence="6">
    <location>
        <begin position="91"/>
        <end position="108"/>
    </location>
</feature>
<dbReference type="GO" id="GO:0009887">
    <property type="term" value="P:animal organ morphogenesis"/>
    <property type="evidence" value="ECO:0007669"/>
    <property type="project" value="TreeGrafter"/>
</dbReference>
<dbReference type="OrthoDB" id="5984158at2759"/>
<keyword evidence="5 6" id="KW-0424">Laminin EGF-like domain</keyword>
<dbReference type="CDD" id="cd00055">
    <property type="entry name" value="EGF_Lam"/>
    <property type="match status" value="2"/>
</dbReference>
<organism evidence="8 9">
    <name type="scientific">Crypturellus soui</name>
    <dbReference type="NCBI Taxonomy" id="458187"/>
    <lineage>
        <taxon>Eukaryota</taxon>
        <taxon>Metazoa</taxon>
        <taxon>Chordata</taxon>
        <taxon>Craniata</taxon>
        <taxon>Vertebrata</taxon>
        <taxon>Euteleostomi</taxon>
        <taxon>Archelosauria</taxon>
        <taxon>Archosauria</taxon>
        <taxon>Dinosauria</taxon>
        <taxon>Saurischia</taxon>
        <taxon>Theropoda</taxon>
        <taxon>Coelurosauria</taxon>
        <taxon>Aves</taxon>
        <taxon>Palaeognathae</taxon>
        <taxon>Tinamiformes</taxon>
        <taxon>Tinamidae</taxon>
        <taxon>Crypturellus</taxon>
    </lineage>
</organism>
<dbReference type="PROSITE" id="PS01248">
    <property type="entry name" value="EGF_LAM_1"/>
    <property type="match status" value="1"/>
</dbReference>
<evidence type="ECO:0000256" key="5">
    <source>
        <dbReference type="ARBA" id="ARBA00023292"/>
    </source>
</evidence>
<comment type="caution">
    <text evidence="8">The sequence shown here is derived from an EMBL/GenBank/DDBJ whole genome shotgun (WGS) entry which is preliminary data.</text>
</comment>
<feature type="disulfide bond" evidence="6">
    <location>
        <begin position="110"/>
        <end position="119"/>
    </location>
</feature>
<dbReference type="Gene3D" id="2.170.300.10">
    <property type="entry name" value="Tie2 ligand-binding domain superfamily"/>
    <property type="match status" value="1"/>
</dbReference>
<dbReference type="PROSITE" id="PS50027">
    <property type="entry name" value="EGF_LAM_2"/>
    <property type="match status" value="2"/>
</dbReference>
<keyword evidence="9" id="KW-1185">Reference proteome</keyword>
<keyword evidence="2" id="KW-0677">Repeat</keyword>
<dbReference type="InterPro" id="IPR050440">
    <property type="entry name" value="Laminin/Netrin_ECM"/>
</dbReference>
<dbReference type="SMART" id="SM00180">
    <property type="entry name" value="EGF_Lam"/>
    <property type="match status" value="3"/>
</dbReference>
<gene>
    <name evidence="8" type="primary">Epi1</name>
    <name evidence="8" type="ORF">CRYSOU_R15087</name>
</gene>
<feature type="non-terminal residue" evidence="8">
    <location>
        <position position="1"/>
    </location>
</feature>
<reference evidence="8 9" key="1">
    <citation type="submission" date="2019-09" db="EMBL/GenBank/DDBJ databases">
        <title>Bird 10,000 Genomes (B10K) Project - Family phase.</title>
        <authorList>
            <person name="Zhang G."/>
        </authorList>
    </citation>
    <scope>NUCLEOTIDE SEQUENCE [LARGE SCALE GENOMIC DNA]</scope>
    <source>
        <strain evidence="8">B10K-MSB-42743</strain>
        <tissue evidence="8">Heart</tissue>
    </source>
</reference>
<dbReference type="AlphaFoldDB" id="A0A7K4K5F7"/>
<feature type="domain" description="Laminin EGF-like" evidence="7">
    <location>
        <begin position="89"/>
        <end position="130"/>
    </location>
</feature>
<accession>A0A7K4K5F7</accession>
<evidence type="ECO:0000259" key="7">
    <source>
        <dbReference type="PROSITE" id="PS50027"/>
    </source>
</evidence>
<name>A0A7K4K5F7_9AVES</name>
<evidence type="ECO:0000313" key="9">
    <source>
        <dbReference type="Proteomes" id="UP000545332"/>
    </source>
</evidence>
<keyword evidence="4" id="KW-0325">Glycoprotein</keyword>
<protein>
    <submittedName>
        <fullName evidence="8">EPI1 protein</fullName>
    </submittedName>
</protein>
<dbReference type="GO" id="GO:0009888">
    <property type="term" value="P:tissue development"/>
    <property type="evidence" value="ECO:0007669"/>
    <property type="project" value="TreeGrafter"/>
</dbReference>
<feature type="domain" description="Laminin EGF-like" evidence="7">
    <location>
        <begin position="1"/>
        <end position="41"/>
    </location>
</feature>
<dbReference type="FunFam" id="2.10.25.10:FF:000082">
    <property type="entry name" value="Laminin subunit alpha 1"/>
    <property type="match status" value="1"/>
</dbReference>
<dbReference type="Pfam" id="PF00053">
    <property type="entry name" value="EGF_laminin"/>
    <property type="match status" value="3"/>
</dbReference>
<dbReference type="PANTHER" id="PTHR10574">
    <property type="entry name" value="NETRIN/LAMININ-RELATED"/>
    <property type="match status" value="1"/>
</dbReference>